<dbReference type="STRING" id="2074.BG845_01033"/>
<feature type="compositionally biased region" description="Basic residues" evidence="1">
    <location>
        <begin position="11"/>
        <end position="20"/>
    </location>
</feature>
<comment type="caution">
    <text evidence="2">The sequence shown here is derived from an EMBL/GenBank/DDBJ whole genome shotgun (WGS) entry which is preliminary data.</text>
</comment>
<name>A0A1Y2N5Q5_PSEAH</name>
<evidence type="ECO:0000313" key="2">
    <source>
        <dbReference type="EMBL" id="OSY42792.1"/>
    </source>
</evidence>
<evidence type="ECO:0000313" key="3">
    <source>
        <dbReference type="Proteomes" id="UP000194360"/>
    </source>
</evidence>
<accession>A0A1Y2N5Q5</accession>
<protein>
    <submittedName>
        <fullName evidence="2">Uncharacterized protein</fullName>
    </submittedName>
</protein>
<reference evidence="2 3" key="1">
    <citation type="submission" date="2016-09" db="EMBL/GenBank/DDBJ databases">
        <title>Pseudonocardia autotrophica DSM535, a candidate organism with high potential of specific P450 cytochromes.</title>
        <authorList>
            <person name="Grumaz C."/>
            <person name="Vainshtein Y."/>
            <person name="Kirstahler P."/>
            <person name="Sohn K."/>
        </authorList>
    </citation>
    <scope>NUCLEOTIDE SEQUENCE [LARGE SCALE GENOMIC DNA]</scope>
    <source>
        <strain evidence="2 3">DSM 535</strain>
    </source>
</reference>
<evidence type="ECO:0000256" key="1">
    <source>
        <dbReference type="SAM" id="MobiDB-lite"/>
    </source>
</evidence>
<dbReference type="AlphaFoldDB" id="A0A1Y2N5Q5"/>
<dbReference type="EMBL" id="MIGB01000004">
    <property type="protein sequence ID" value="OSY42792.1"/>
    <property type="molecule type" value="Genomic_DNA"/>
</dbReference>
<organism evidence="2 3">
    <name type="scientific">Pseudonocardia autotrophica</name>
    <name type="common">Amycolata autotrophica</name>
    <name type="synonym">Nocardia autotrophica</name>
    <dbReference type="NCBI Taxonomy" id="2074"/>
    <lineage>
        <taxon>Bacteria</taxon>
        <taxon>Bacillati</taxon>
        <taxon>Actinomycetota</taxon>
        <taxon>Actinomycetes</taxon>
        <taxon>Pseudonocardiales</taxon>
        <taxon>Pseudonocardiaceae</taxon>
        <taxon>Pseudonocardia</taxon>
    </lineage>
</organism>
<dbReference type="Proteomes" id="UP000194360">
    <property type="component" value="Unassembled WGS sequence"/>
</dbReference>
<sequence length="51" mass="5450">MPYDAGNGARGRGRMRRSRPAHIDGPGSRDLLTAHVPALQRAAGGIVKQTR</sequence>
<gene>
    <name evidence="2" type="ORF">BG845_01033</name>
</gene>
<proteinExistence type="predicted"/>
<feature type="region of interest" description="Disordered" evidence="1">
    <location>
        <begin position="1"/>
        <end position="35"/>
    </location>
</feature>
<keyword evidence="3" id="KW-1185">Reference proteome</keyword>